<evidence type="ECO:0000256" key="3">
    <source>
        <dbReference type="ARBA" id="ARBA00022547"/>
    </source>
</evidence>
<evidence type="ECO:0000256" key="14">
    <source>
        <dbReference type="RuleBase" id="RU003848"/>
    </source>
</evidence>
<name>A0ABZ2K8I3_9BACT</name>
<evidence type="ECO:0000256" key="5">
    <source>
        <dbReference type="ARBA" id="ARBA00022781"/>
    </source>
</evidence>
<dbReference type="PANTHER" id="PTHR33445:SF2">
    <property type="entry name" value="ATP SYNTHASE SUBUNIT B', CHLOROPLASTIC"/>
    <property type="match status" value="1"/>
</dbReference>
<evidence type="ECO:0000256" key="15">
    <source>
        <dbReference type="SAM" id="MobiDB-lite"/>
    </source>
</evidence>
<keyword evidence="7 13" id="KW-0406">Ion transport</keyword>
<keyword evidence="6 13" id="KW-1133">Transmembrane helix</keyword>
<dbReference type="InterPro" id="IPR050059">
    <property type="entry name" value="ATP_synthase_B_chain"/>
</dbReference>
<keyword evidence="17" id="KW-1185">Reference proteome</keyword>
<evidence type="ECO:0000313" key="16">
    <source>
        <dbReference type="EMBL" id="WXA92676.1"/>
    </source>
</evidence>
<evidence type="ECO:0000256" key="13">
    <source>
        <dbReference type="HAMAP-Rule" id="MF_01398"/>
    </source>
</evidence>
<evidence type="ECO:0000313" key="17">
    <source>
        <dbReference type="Proteomes" id="UP001379533"/>
    </source>
</evidence>
<protein>
    <recommendedName>
        <fullName evidence="13">ATP synthase subunit b</fullName>
    </recommendedName>
    <alternativeName>
        <fullName evidence="13">ATP synthase F(0) sector subunit b</fullName>
    </alternativeName>
    <alternativeName>
        <fullName evidence="13">ATPase subunit I</fullName>
    </alternativeName>
    <alternativeName>
        <fullName evidence="13">F-type ATPase subunit b</fullName>
        <shortName evidence="13">F-ATPase subunit b</shortName>
    </alternativeName>
</protein>
<keyword evidence="2 13" id="KW-0813">Transport</keyword>
<dbReference type="RefSeq" id="WP_394843279.1">
    <property type="nucleotide sequence ID" value="NZ_CP089982.1"/>
</dbReference>
<dbReference type="InterPro" id="IPR002146">
    <property type="entry name" value="ATP_synth_b/b'su_bac/chlpt"/>
</dbReference>
<evidence type="ECO:0000256" key="10">
    <source>
        <dbReference type="ARBA" id="ARBA00025198"/>
    </source>
</evidence>
<feature type="region of interest" description="Disordered" evidence="15">
    <location>
        <begin position="67"/>
        <end position="98"/>
    </location>
</feature>
<evidence type="ECO:0000256" key="12">
    <source>
        <dbReference type="ARBA" id="ARBA00037847"/>
    </source>
</evidence>
<comment type="similarity">
    <text evidence="1 13 14">Belongs to the ATPase B chain family.</text>
</comment>
<comment type="function">
    <text evidence="10 13">F(1)F(0) ATP synthase produces ATP from ADP in the presence of a proton or sodium gradient. F-type ATPases consist of two structural domains, F(1) containing the extramembraneous catalytic core and F(0) containing the membrane proton channel, linked together by a central stalk and a peripheral stalk. During catalysis, ATP synthesis in the catalytic domain of F(1) is coupled via a rotary mechanism of the central stalk subunits to proton translocation.</text>
</comment>
<evidence type="ECO:0000256" key="11">
    <source>
        <dbReference type="ARBA" id="ARBA00025614"/>
    </source>
</evidence>
<keyword evidence="4 13" id="KW-0812">Transmembrane</keyword>
<evidence type="ECO:0000256" key="8">
    <source>
        <dbReference type="ARBA" id="ARBA00023136"/>
    </source>
</evidence>
<keyword evidence="5 13" id="KW-0375">Hydrogen ion transport</keyword>
<organism evidence="16 17">
    <name type="scientific">Pendulispora brunnea</name>
    <dbReference type="NCBI Taxonomy" id="2905690"/>
    <lineage>
        <taxon>Bacteria</taxon>
        <taxon>Pseudomonadati</taxon>
        <taxon>Myxococcota</taxon>
        <taxon>Myxococcia</taxon>
        <taxon>Myxococcales</taxon>
        <taxon>Sorangiineae</taxon>
        <taxon>Pendulisporaceae</taxon>
        <taxon>Pendulispora</taxon>
    </lineage>
</organism>
<feature type="transmembrane region" description="Helical" evidence="13">
    <location>
        <begin position="26"/>
        <end position="43"/>
    </location>
</feature>
<reference evidence="16 17" key="1">
    <citation type="submission" date="2021-12" db="EMBL/GenBank/DDBJ databases">
        <title>Discovery of the Pendulisporaceae a myxobacterial family with distinct sporulation behavior and unique specialized metabolism.</title>
        <authorList>
            <person name="Garcia R."/>
            <person name="Popoff A."/>
            <person name="Bader C.D."/>
            <person name="Loehr J."/>
            <person name="Walesch S."/>
            <person name="Walt C."/>
            <person name="Boldt J."/>
            <person name="Bunk B."/>
            <person name="Haeckl F.J.F.P.J."/>
            <person name="Gunesch A.P."/>
            <person name="Birkelbach J."/>
            <person name="Nuebel U."/>
            <person name="Pietschmann T."/>
            <person name="Bach T."/>
            <person name="Mueller R."/>
        </authorList>
    </citation>
    <scope>NUCLEOTIDE SEQUENCE [LARGE SCALE GENOMIC DNA]</scope>
    <source>
        <strain evidence="16 17">MSr12523</strain>
    </source>
</reference>
<gene>
    <name evidence="13" type="primary">atpF</name>
    <name evidence="16" type="ORF">LZC95_40295</name>
</gene>
<evidence type="ECO:0000256" key="6">
    <source>
        <dbReference type="ARBA" id="ARBA00022989"/>
    </source>
</evidence>
<keyword evidence="9 13" id="KW-0066">ATP synthesis</keyword>
<sequence length="164" mass="18347">MSLVMMGAVESNLARAAEGAVNVDFDLTVVGQIVLFLILMVVLKPTLFDPMLKLFAEREKRIQGAIDESHVMDKESEEAEAKYQREMQKTRDAANAEREKLRAEAVRTENEIMSRVRASTAKTLEDGRKQAETEATQVRAALREQSKLLAQDIATRVLGREVQG</sequence>
<dbReference type="Proteomes" id="UP001379533">
    <property type="component" value="Chromosome"/>
</dbReference>
<evidence type="ECO:0000256" key="4">
    <source>
        <dbReference type="ARBA" id="ARBA00022692"/>
    </source>
</evidence>
<evidence type="ECO:0000256" key="1">
    <source>
        <dbReference type="ARBA" id="ARBA00005513"/>
    </source>
</evidence>
<dbReference type="HAMAP" id="MF_01398">
    <property type="entry name" value="ATP_synth_b_bprime"/>
    <property type="match status" value="1"/>
</dbReference>
<dbReference type="Pfam" id="PF00430">
    <property type="entry name" value="ATP-synt_B"/>
    <property type="match status" value="1"/>
</dbReference>
<keyword evidence="13" id="KW-1003">Cell membrane</keyword>
<evidence type="ECO:0000256" key="9">
    <source>
        <dbReference type="ARBA" id="ARBA00023310"/>
    </source>
</evidence>
<accession>A0ABZ2K8I3</accession>
<comment type="function">
    <text evidence="11">Component of the F(0) channel, it forms part of the peripheral stalk, linking F(1) to F(0). The b'-subunit is a diverged and duplicated form of b found in plants and photosynthetic bacteria.</text>
</comment>
<dbReference type="EMBL" id="CP089982">
    <property type="protein sequence ID" value="WXA92676.1"/>
    <property type="molecule type" value="Genomic_DNA"/>
</dbReference>
<proteinExistence type="inferred from homology"/>
<keyword evidence="8 13" id="KW-0472">Membrane</keyword>
<evidence type="ECO:0000256" key="2">
    <source>
        <dbReference type="ARBA" id="ARBA00022448"/>
    </source>
</evidence>
<keyword evidence="3 13" id="KW-0138">CF(0)</keyword>
<dbReference type="PANTHER" id="PTHR33445">
    <property type="entry name" value="ATP SYNTHASE SUBUNIT B', CHLOROPLASTIC"/>
    <property type="match status" value="1"/>
</dbReference>
<evidence type="ECO:0000256" key="7">
    <source>
        <dbReference type="ARBA" id="ARBA00023065"/>
    </source>
</evidence>
<comment type="subcellular location">
    <subcellularLocation>
        <location evidence="13">Cell membrane</location>
        <topology evidence="13">Single-pass membrane protein</topology>
    </subcellularLocation>
    <subcellularLocation>
        <location evidence="12">Endomembrane system</location>
        <topology evidence="12">Single-pass membrane protein</topology>
    </subcellularLocation>
</comment>
<comment type="subunit">
    <text evidence="13">F-type ATPases have 2 components, F(1) - the catalytic core - and F(0) - the membrane proton channel. F(1) has five subunits: alpha(3), beta(3), gamma(1), delta(1), epsilon(1). F(0) has three main subunits: a(1), b(2) and c(10-14). The alpha and beta chains form an alternating ring which encloses part of the gamma chain. F(1) is attached to F(0) by a central stalk formed by the gamma and epsilon chains, while a peripheral stalk is formed by the delta and b chains.</text>
</comment>
<dbReference type="CDD" id="cd06503">
    <property type="entry name" value="ATP-synt_Fo_b"/>
    <property type="match status" value="1"/>
</dbReference>